<evidence type="ECO:0000256" key="5">
    <source>
        <dbReference type="ARBA" id="ARBA00022553"/>
    </source>
</evidence>
<evidence type="ECO:0000256" key="11">
    <source>
        <dbReference type="ARBA" id="ARBA00030945"/>
    </source>
</evidence>
<comment type="function">
    <text evidence="1">Acts as a chaperone.</text>
</comment>
<evidence type="ECO:0000256" key="7">
    <source>
        <dbReference type="ARBA" id="ARBA00022840"/>
    </source>
</evidence>
<dbReference type="InterPro" id="IPR043129">
    <property type="entry name" value="ATPase_NBD"/>
</dbReference>
<dbReference type="Pfam" id="PF00012">
    <property type="entry name" value="HSP70"/>
    <property type="match status" value="2"/>
</dbReference>
<dbReference type="InterPro" id="IPR018181">
    <property type="entry name" value="Heat_shock_70_CS"/>
</dbReference>
<keyword evidence="9" id="KW-0143">Chaperone</keyword>
<dbReference type="InterPro" id="IPR042030">
    <property type="entry name" value="HscC_NBD"/>
</dbReference>
<feature type="coiled-coil region" evidence="14">
    <location>
        <begin position="531"/>
        <end position="563"/>
    </location>
</feature>
<dbReference type="Proteomes" id="UP000005435">
    <property type="component" value="Chromosome"/>
</dbReference>
<evidence type="ECO:0000256" key="12">
    <source>
        <dbReference type="ARBA" id="ARBA00033103"/>
    </source>
</evidence>
<organism evidence="15 16">
    <name type="scientific">Acetivibrio clariflavus (strain DSM 19732 / NBRC 101661 / EBR45)</name>
    <name type="common">Clostridium clariflavum</name>
    <dbReference type="NCBI Taxonomy" id="720554"/>
    <lineage>
        <taxon>Bacteria</taxon>
        <taxon>Bacillati</taxon>
        <taxon>Bacillota</taxon>
        <taxon>Clostridia</taxon>
        <taxon>Eubacteriales</taxon>
        <taxon>Oscillospiraceae</taxon>
        <taxon>Acetivibrio</taxon>
    </lineage>
</organism>
<dbReference type="InterPro" id="IPR029047">
    <property type="entry name" value="HSP70_peptide-bd_sf"/>
</dbReference>
<keyword evidence="5" id="KW-0597">Phosphoprotein</keyword>
<name>G8LTF7_ACECE</name>
<dbReference type="HOGENOM" id="CLU_005965_2_4_9"/>
<keyword evidence="16" id="KW-1185">Reference proteome</keyword>
<dbReference type="Gene3D" id="2.60.34.10">
    <property type="entry name" value="Substrate Binding Domain Of DNAk, Chain A, domain 1"/>
    <property type="match status" value="1"/>
</dbReference>
<dbReference type="STRING" id="720554.Clocl_2905"/>
<keyword evidence="7 13" id="KW-0067">ATP-binding</keyword>
<dbReference type="GO" id="GO:0140662">
    <property type="term" value="F:ATP-dependent protein folding chaperone"/>
    <property type="evidence" value="ECO:0007669"/>
    <property type="project" value="InterPro"/>
</dbReference>
<dbReference type="FunFam" id="3.30.420.40:FF:000144">
    <property type="entry name" value="Molecular chaperone HscC"/>
    <property type="match status" value="1"/>
</dbReference>
<dbReference type="CDD" id="cd10235">
    <property type="entry name" value="ASKHA_NBD_HSP70_HscC"/>
    <property type="match status" value="1"/>
</dbReference>
<reference evidence="16" key="1">
    <citation type="submission" date="2011-12" db="EMBL/GenBank/DDBJ databases">
        <title>Complete sequence of Clostridium clariflavum DSM 19732.</title>
        <authorList>
            <consortium name="US DOE Joint Genome Institute"/>
            <person name="Lucas S."/>
            <person name="Han J."/>
            <person name="Lapidus A."/>
            <person name="Cheng J.-F."/>
            <person name="Goodwin L."/>
            <person name="Pitluck S."/>
            <person name="Peters L."/>
            <person name="Teshima H."/>
            <person name="Detter J.C."/>
            <person name="Han C."/>
            <person name="Tapia R."/>
            <person name="Land M."/>
            <person name="Hauser L."/>
            <person name="Kyrpides N."/>
            <person name="Ivanova N."/>
            <person name="Pagani I."/>
            <person name="Kitzmiller T."/>
            <person name="Lynd L."/>
            <person name="Izquierdo J."/>
            <person name="Woyke T."/>
        </authorList>
    </citation>
    <scope>NUCLEOTIDE SEQUENCE [LARGE SCALE GENOMIC DNA]</scope>
    <source>
        <strain evidence="16">DSM 19732 / NBRC 101661 / EBR45</strain>
    </source>
</reference>
<dbReference type="PRINTS" id="PR00301">
    <property type="entry name" value="HEATSHOCK70"/>
</dbReference>
<evidence type="ECO:0000256" key="13">
    <source>
        <dbReference type="RuleBase" id="RU003322"/>
    </source>
</evidence>
<dbReference type="SUPFAM" id="SSF53067">
    <property type="entry name" value="Actin-like ATPase domain"/>
    <property type="match status" value="2"/>
</dbReference>
<dbReference type="EMBL" id="CP003065">
    <property type="protein sequence ID" value="AEV69452.1"/>
    <property type="molecule type" value="Genomic_DNA"/>
</dbReference>
<accession>G8LTF7</accession>
<reference evidence="15 16" key="2">
    <citation type="journal article" date="2012" name="Stand. Genomic Sci.">
        <title>Complete Genome Sequence of Clostridium clariflavum DSM 19732.</title>
        <authorList>
            <person name="Izquierdo J.A."/>
            <person name="Goodwin L."/>
            <person name="Davenport K.W."/>
            <person name="Teshima H."/>
            <person name="Bruce D."/>
            <person name="Detter C."/>
            <person name="Tapia R."/>
            <person name="Han S."/>
            <person name="Land M."/>
            <person name="Hauser L."/>
            <person name="Jeffries C.D."/>
            <person name="Han J."/>
            <person name="Pitluck S."/>
            <person name="Nolan M."/>
            <person name="Chen A."/>
            <person name="Huntemann M."/>
            <person name="Mavromatis K."/>
            <person name="Mikhailova N."/>
            <person name="Liolios K."/>
            <person name="Woyke T."/>
            <person name="Lynd L.R."/>
        </authorList>
    </citation>
    <scope>NUCLEOTIDE SEQUENCE [LARGE SCALE GENOMIC DNA]</scope>
    <source>
        <strain evidence="16">DSM 19732 / NBRC 101661 / EBR45</strain>
    </source>
</reference>
<evidence type="ECO:0000313" key="15">
    <source>
        <dbReference type="EMBL" id="AEV69452.1"/>
    </source>
</evidence>
<evidence type="ECO:0000313" key="16">
    <source>
        <dbReference type="Proteomes" id="UP000005435"/>
    </source>
</evidence>
<evidence type="ECO:0000256" key="9">
    <source>
        <dbReference type="ARBA" id="ARBA00023186"/>
    </source>
</evidence>
<dbReference type="KEGG" id="ccl:Clocl_2905"/>
<evidence type="ECO:0000256" key="14">
    <source>
        <dbReference type="SAM" id="Coils"/>
    </source>
</evidence>
<protein>
    <recommendedName>
        <fullName evidence="3">Chaperone protein DnaK</fullName>
    </recommendedName>
    <alternativeName>
        <fullName evidence="4">Chaperone protein dnaK</fullName>
    </alternativeName>
    <alternativeName>
        <fullName evidence="12">HSP70</fullName>
    </alternativeName>
    <alternativeName>
        <fullName evidence="11">Heat shock 70 kDa protein</fullName>
    </alternativeName>
    <alternativeName>
        <fullName evidence="10">Heat shock protein 70</fullName>
    </alternativeName>
</protein>
<evidence type="ECO:0000256" key="4">
    <source>
        <dbReference type="ARBA" id="ARBA00017249"/>
    </source>
</evidence>
<dbReference type="RefSeq" id="WP_014256001.1">
    <property type="nucleotide sequence ID" value="NC_016627.1"/>
</dbReference>
<comment type="similarity">
    <text evidence="2 13">Belongs to the heat shock protein 70 family.</text>
</comment>
<dbReference type="Gene3D" id="3.30.420.40">
    <property type="match status" value="2"/>
</dbReference>
<dbReference type="PROSITE" id="PS00329">
    <property type="entry name" value="HSP70_2"/>
    <property type="match status" value="1"/>
</dbReference>
<evidence type="ECO:0000256" key="2">
    <source>
        <dbReference type="ARBA" id="ARBA00007381"/>
    </source>
</evidence>
<dbReference type="GO" id="GO:0005524">
    <property type="term" value="F:ATP binding"/>
    <property type="evidence" value="ECO:0007669"/>
    <property type="project" value="UniProtKB-KW"/>
</dbReference>
<keyword evidence="8" id="KW-0346">Stress response</keyword>
<dbReference type="Gene3D" id="3.90.640.10">
    <property type="entry name" value="Actin, Chain A, domain 4"/>
    <property type="match status" value="1"/>
</dbReference>
<gene>
    <name evidence="15" type="ordered locus">Clocl_2905</name>
</gene>
<evidence type="ECO:0000256" key="10">
    <source>
        <dbReference type="ARBA" id="ARBA00030019"/>
    </source>
</evidence>
<evidence type="ECO:0000256" key="8">
    <source>
        <dbReference type="ARBA" id="ARBA00023016"/>
    </source>
</evidence>
<keyword evidence="14" id="KW-0175">Coiled coil</keyword>
<evidence type="ECO:0000256" key="3">
    <source>
        <dbReference type="ARBA" id="ARBA00014415"/>
    </source>
</evidence>
<keyword evidence="6 13" id="KW-0547">Nucleotide-binding</keyword>
<dbReference type="PROSITE" id="PS01036">
    <property type="entry name" value="HSP70_3"/>
    <property type="match status" value="1"/>
</dbReference>
<dbReference type="OrthoDB" id="9766019at2"/>
<proteinExistence type="inferred from homology"/>
<dbReference type="SUPFAM" id="SSF100920">
    <property type="entry name" value="Heat shock protein 70kD (HSP70), peptide-binding domain"/>
    <property type="match status" value="1"/>
</dbReference>
<dbReference type="eggNOG" id="COG0443">
    <property type="taxonomic scope" value="Bacteria"/>
</dbReference>
<dbReference type="PROSITE" id="PS00297">
    <property type="entry name" value="HSP70_1"/>
    <property type="match status" value="1"/>
</dbReference>
<dbReference type="PANTHER" id="PTHR19375">
    <property type="entry name" value="HEAT SHOCK PROTEIN 70KDA"/>
    <property type="match status" value="1"/>
</dbReference>
<dbReference type="InterPro" id="IPR013126">
    <property type="entry name" value="Hsp_70_fam"/>
</dbReference>
<evidence type="ECO:0000256" key="6">
    <source>
        <dbReference type="ARBA" id="ARBA00022741"/>
    </source>
</evidence>
<sequence length="565" mass="63961">MSIIGIDLGTTNSLVSCFINNECVIIPNALQEKLTPSVVSVDENGEILVGRAAKERLITHPHLTAAAFKRYMGTNKKYNLGKYTFTPTELSSFVLRSLKADAEAFLQKEITEAVISVPAYFNDQQRRATKQAGEMAGLKVERLINEPTAAAVAYGLHQSDSERNFLVFDLGGGTFDVSILELFDDIMEVKAVAGDNYLGGEDFDQCLIDYFLKYHKLNKDMLDLKTFSALKKQAEGCKIALSGIDRHEMNCTINGQDYILRISNSEFETLAQDLLQKLKQPLQRAFRDSNTYTDDLDEIIMVGGATKMPIIRSFAAKYFGRLPLCSINPDEVVAYGAGVYAAMKERNESLKETVLTDVCPYTLGTEVATYNEFGEIVEGRFHPIIERNTILPCSRVERFYTMYDFQTVIRVGVYQGESRMVENNIKLGELEVHVPPELRGKSAVDVRYTYDINGILEVEVKSVSTGEVTRKVILKNECTLTEEEVEARLKELAEIKIYPRENARNRYLLAKGERLYEETLSDVRAQIAQALEHFEAVLDRQNREEIEAEAERLEKFLNRIEEWEK</sequence>
<evidence type="ECO:0000256" key="1">
    <source>
        <dbReference type="ARBA" id="ARBA00002290"/>
    </source>
</evidence>
<dbReference type="AlphaFoldDB" id="G8LTF7"/>